<evidence type="ECO:0000313" key="4">
    <source>
        <dbReference type="Proteomes" id="UP001501231"/>
    </source>
</evidence>
<dbReference type="InterPro" id="IPR052513">
    <property type="entry name" value="Thioester_dehydratase-like"/>
</dbReference>
<keyword evidence="4" id="KW-1185">Reference proteome</keyword>
<reference evidence="3 4" key="1">
    <citation type="journal article" date="2019" name="Int. J. Syst. Evol. Microbiol.">
        <title>The Global Catalogue of Microorganisms (GCM) 10K type strain sequencing project: providing services to taxonomists for standard genome sequencing and annotation.</title>
        <authorList>
            <consortium name="The Broad Institute Genomics Platform"/>
            <consortium name="The Broad Institute Genome Sequencing Center for Infectious Disease"/>
            <person name="Wu L."/>
            <person name="Ma J."/>
        </authorList>
    </citation>
    <scope>NUCLEOTIDE SEQUENCE [LARGE SCALE GENOMIC DNA]</scope>
    <source>
        <strain evidence="3 4">JCM 3325</strain>
    </source>
</reference>
<accession>A0ABN3IRQ9</accession>
<gene>
    <name evidence="3" type="ORF">GCM10010191_19740</name>
</gene>
<evidence type="ECO:0000313" key="3">
    <source>
        <dbReference type="EMBL" id="GAA2410807.1"/>
    </source>
</evidence>
<dbReference type="InterPro" id="IPR022002">
    <property type="entry name" value="ChsH2_Znr"/>
</dbReference>
<dbReference type="Pfam" id="PF12172">
    <property type="entry name" value="zf-ChsH2"/>
    <property type="match status" value="1"/>
</dbReference>
<dbReference type="PANTHER" id="PTHR34075">
    <property type="entry name" value="BLR3430 PROTEIN"/>
    <property type="match status" value="1"/>
</dbReference>
<sequence>MAHSHLPLVEEETRPYWDAARERSLLIRHCDPCGEPYFYPRPFCPRCWSDQVRWVEASGRASLYTYSVVHRNDLPPFGDRVPYIAALVDLAEGPRMMTDVVGCDPAELAIGMPLEVDFRDEGEVTVPVFRPLTA</sequence>
<feature type="domain" description="ChsH2 C-terminal OB-fold" evidence="1">
    <location>
        <begin position="54"/>
        <end position="119"/>
    </location>
</feature>
<dbReference type="Gene3D" id="6.10.30.10">
    <property type="match status" value="1"/>
</dbReference>
<evidence type="ECO:0000259" key="2">
    <source>
        <dbReference type="Pfam" id="PF12172"/>
    </source>
</evidence>
<evidence type="ECO:0000259" key="1">
    <source>
        <dbReference type="Pfam" id="PF01796"/>
    </source>
</evidence>
<feature type="domain" description="ChsH2 rubredoxin-like zinc ribbon" evidence="2">
    <location>
        <begin position="17"/>
        <end position="52"/>
    </location>
</feature>
<organism evidence="3 4">
    <name type="scientific">Actinomadura vinacea</name>
    <dbReference type="NCBI Taxonomy" id="115336"/>
    <lineage>
        <taxon>Bacteria</taxon>
        <taxon>Bacillati</taxon>
        <taxon>Actinomycetota</taxon>
        <taxon>Actinomycetes</taxon>
        <taxon>Streptosporangiales</taxon>
        <taxon>Thermomonosporaceae</taxon>
        <taxon>Actinomadura</taxon>
    </lineage>
</organism>
<dbReference type="InterPro" id="IPR002878">
    <property type="entry name" value="ChsH2_C"/>
</dbReference>
<protein>
    <submittedName>
        <fullName evidence="3">OB-fold domain-containing protein</fullName>
    </submittedName>
</protein>
<comment type="caution">
    <text evidence="3">The sequence shown here is derived from an EMBL/GenBank/DDBJ whole genome shotgun (WGS) entry which is preliminary data.</text>
</comment>
<proteinExistence type="predicted"/>
<name>A0ABN3IRQ9_9ACTN</name>
<dbReference type="EMBL" id="BAAARW010000006">
    <property type="protein sequence ID" value="GAA2410807.1"/>
    <property type="molecule type" value="Genomic_DNA"/>
</dbReference>
<dbReference type="Pfam" id="PF01796">
    <property type="entry name" value="OB_ChsH2_C"/>
    <property type="match status" value="1"/>
</dbReference>
<dbReference type="PANTHER" id="PTHR34075:SF5">
    <property type="entry name" value="BLR3430 PROTEIN"/>
    <property type="match status" value="1"/>
</dbReference>
<dbReference type="InterPro" id="IPR012340">
    <property type="entry name" value="NA-bd_OB-fold"/>
</dbReference>
<dbReference type="Proteomes" id="UP001501231">
    <property type="component" value="Unassembled WGS sequence"/>
</dbReference>
<dbReference type="RefSeq" id="WP_344588370.1">
    <property type="nucleotide sequence ID" value="NZ_BAAARW010000006.1"/>
</dbReference>
<dbReference type="SUPFAM" id="SSF50249">
    <property type="entry name" value="Nucleic acid-binding proteins"/>
    <property type="match status" value="1"/>
</dbReference>